<evidence type="ECO:0000256" key="4">
    <source>
        <dbReference type="ARBA" id="ARBA00022692"/>
    </source>
</evidence>
<evidence type="ECO:0000256" key="8">
    <source>
        <dbReference type="ARBA" id="ARBA00023136"/>
    </source>
</evidence>
<evidence type="ECO:0000256" key="12">
    <source>
        <dbReference type="HAMAP-Rule" id="MF_00454"/>
    </source>
</evidence>
<accession>A0A5C7F206</accession>
<proteinExistence type="inferred from homology"/>
<dbReference type="GO" id="GO:0140114">
    <property type="term" value="P:cellular detoxification of fluoride"/>
    <property type="evidence" value="ECO:0007669"/>
    <property type="project" value="UniProtKB-UniRule"/>
</dbReference>
<evidence type="ECO:0000256" key="5">
    <source>
        <dbReference type="ARBA" id="ARBA00022989"/>
    </source>
</evidence>
<keyword evidence="12" id="KW-0813">Transport</keyword>
<comment type="subcellular location">
    <subcellularLocation>
        <location evidence="1 12">Cell membrane</location>
        <topology evidence="1 12">Multi-pass membrane protein</topology>
    </subcellularLocation>
</comment>
<dbReference type="OrthoDB" id="9806299at2"/>
<sequence length="128" mass="13261">MAMYSLLSVFLGAGLGACLRWWLGVVLNPLFPAIPLGTLAANLLGGYFVGMAIAYFSFKSGLPPEARLFVITGFLGGLTTFSTFSAEVVTLLGRGQLAWALAAAGGHLLGSLALTALGIGTVKWLIRG</sequence>
<dbReference type="PANTHER" id="PTHR28259:SF1">
    <property type="entry name" value="FLUORIDE EXPORT PROTEIN 1-RELATED"/>
    <property type="match status" value="1"/>
</dbReference>
<feature type="transmembrane region" description="Helical" evidence="12">
    <location>
        <begin position="30"/>
        <end position="56"/>
    </location>
</feature>
<protein>
    <recommendedName>
        <fullName evidence="12">Fluoride-specific ion channel FluC</fullName>
    </recommendedName>
</protein>
<evidence type="ECO:0000256" key="6">
    <source>
        <dbReference type="ARBA" id="ARBA00023053"/>
    </source>
</evidence>
<feature type="transmembrane region" description="Helical" evidence="12">
    <location>
        <begin position="68"/>
        <end position="92"/>
    </location>
</feature>
<dbReference type="InterPro" id="IPR003691">
    <property type="entry name" value="FluC"/>
</dbReference>
<dbReference type="GO" id="GO:0046872">
    <property type="term" value="F:metal ion binding"/>
    <property type="evidence" value="ECO:0007669"/>
    <property type="project" value="UniProtKB-KW"/>
</dbReference>
<comment type="similarity">
    <text evidence="10 12">Belongs to the fluoride channel Fluc/FEX (TC 1.A.43) family.</text>
</comment>
<dbReference type="HAMAP" id="MF_00454">
    <property type="entry name" value="FluC"/>
    <property type="match status" value="1"/>
</dbReference>
<dbReference type="GO" id="GO:0005886">
    <property type="term" value="C:plasma membrane"/>
    <property type="evidence" value="ECO:0007669"/>
    <property type="project" value="UniProtKB-SubCell"/>
</dbReference>
<name>A0A5C7F206_9PROT</name>
<evidence type="ECO:0000256" key="1">
    <source>
        <dbReference type="ARBA" id="ARBA00004651"/>
    </source>
</evidence>
<organism evidence="13 14">
    <name type="scientific">Pelomicrobium methylotrophicum</name>
    <dbReference type="NCBI Taxonomy" id="2602750"/>
    <lineage>
        <taxon>Bacteria</taxon>
        <taxon>Pseudomonadati</taxon>
        <taxon>Pseudomonadota</taxon>
        <taxon>Hydrogenophilia</taxon>
        <taxon>Hydrogenophilia incertae sedis</taxon>
        <taxon>Pelomicrobium</taxon>
    </lineage>
</organism>
<dbReference type="RefSeq" id="WP_147798393.1">
    <property type="nucleotide sequence ID" value="NZ_VPFL01000001.1"/>
</dbReference>
<evidence type="ECO:0000313" key="13">
    <source>
        <dbReference type="EMBL" id="TXF13808.1"/>
    </source>
</evidence>
<evidence type="ECO:0000256" key="3">
    <source>
        <dbReference type="ARBA" id="ARBA00022519"/>
    </source>
</evidence>
<comment type="activity regulation">
    <text evidence="12">Na(+) is not transported, but it plays an essential structural role and its presence is essential for fluoride channel function.</text>
</comment>
<dbReference type="NCBIfam" id="NF010792">
    <property type="entry name" value="PRK14196.1"/>
    <property type="match status" value="1"/>
</dbReference>
<comment type="caution">
    <text evidence="13">The sequence shown here is derived from an EMBL/GenBank/DDBJ whole genome shotgun (WGS) entry which is preliminary data.</text>
</comment>
<keyword evidence="9 12" id="KW-0407">Ion channel</keyword>
<keyword evidence="12" id="KW-0479">Metal-binding</keyword>
<dbReference type="AlphaFoldDB" id="A0A5C7F206"/>
<feature type="binding site" evidence="12">
    <location>
        <position position="79"/>
    </location>
    <ligand>
        <name>Na(+)</name>
        <dbReference type="ChEBI" id="CHEBI:29101"/>
        <note>structural</note>
    </ligand>
</feature>
<dbReference type="FunCoup" id="A0A5C7F206">
    <property type="interactions" value="290"/>
</dbReference>
<dbReference type="PANTHER" id="PTHR28259">
    <property type="entry name" value="FLUORIDE EXPORT PROTEIN 1-RELATED"/>
    <property type="match status" value="1"/>
</dbReference>
<keyword evidence="6 12" id="KW-0915">Sodium</keyword>
<evidence type="ECO:0000256" key="2">
    <source>
        <dbReference type="ARBA" id="ARBA00022475"/>
    </source>
</evidence>
<dbReference type="Proteomes" id="UP000321201">
    <property type="component" value="Unassembled WGS sequence"/>
</dbReference>
<comment type="function">
    <text evidence="12">Fluoride-specific ion channel. Important for reducing fluoride concentration in the cell, thus reducing its toxicity.</text>
</comment>
<keyword evidence="4 12" id="KW-0812">Transmembrane</keyword>
<keyword evidence="3" id="KW-0997">Cell inner membrane</keyword>
<evidence type="ECO:0000313" key="14">
    <source>
        <dbReference type="Proteomes" id="UP000321201"/>
    </source>
</evidence>
<evidence type="ECO:0000256" key="10">
    <source>
        <dbReference type="ARBA" id="ARBA00035120"/>
    </source>
</evidence>
<keyword evidence="7 12" id="KW-0406">Ion transport</keyword>
<evidence type="ECO:0000256" key="9">
    <source>
        <dbReference type="ARBA" id="ARBA00023303"/>
    </source>
</evidence>
<evidence type="ECO:0000256" key="11">
    <source>
        <dbReference type="ARBA" id="ARBA00035585"/>
    </source>
</evidence>
<dbReference type="NCBIfam" id="TIGR00494">
    <property type="entry name" value="crcB"/>
    <property type="match status" value="1"/>
</dbReference>
<keyword evidence="5 12" id="KW-1133">Transmembrane helix</keyword>
<reference evidence="13 14" key="1">
    <citation type="submission" date="2019-08" db="EMBL/GenBank/DDBJ databases">
        <title>Pelomicrobium methylotrophicum gen. nov., sp. nov. a moderately thermophilic, facultatively anaerobic, lithoautotrophic and methylotrophic bacterium isolated from a terrestrial mud volcano.</title>
        <authorList>
            <person name="Slobodkina G.B."/>
            <person name="Merkel A.Y."/>
            <person name="Slobodkin A.I."/>
        </authorList>
    </citation>
    <scope>NUCLEOTIDE SEQUENCE [LARGE SCALE GENOMIC DNA]</scope>
    <source>
        <strain evidence="13 14">SM250</strain>
    </source>
</reference>
<comment type="catalytic activity">
    <reaction evidence="11">
        <text>fluoride(in) = fluoride(out)</text>
        <dbReference type="Rhea" id="RHEA:76159"/>
        <dbReference type="ChEBI" id="CHEBI:17051"/>
    </reaction>
    <physiologicalReaction direction="left-to-right" evidence="11">
        <dbReference type="Rhea" id="RHEA:76160"/>
    </physiologicalReaction>
</comment>
<gene>
    <name evidence="12 13" type="primary">crcB</name>
    <name evidence="12" type="synonym">fluC</name>
    <name evidence="13" type="ORF">FR698_01535</name>
</gene>
<feature type="binding site" evidence="12">
    <location>
        <position position="76"/>
    </location>
    <ligand>
        <name>Na(+)</name>
        <dbReference type="ChEBI" id="CHEBI:29101"/>
        <note>structural</note>
    </ligand>
</feature>
<dbReference type="Pfam" id="PF02537">
    <property type="entry name" value="CRCB"/>
    <property type="match status" value="1"/>
</dbReference>
<feature type="transmembrane region" description="Helical" evidence="12">
    <location>
        <begin position="98"/>
        <end position="126"/>
    </location>
</feature>
<dbReference type="GO" id="GO:0062054">
    <property type="term" value="F:fluoride channel activity"/>
    <property type="evidence" value="ECO:0007669"/>
    <property type="project" value="UniProtKB-UniRule"/>
</dbReference>
<evidence type="ECO:0000256" key="7">
    <source>
        <dbReference type="ARBA" id="ARBA00023065"/>
    </source>
</evidence>
<keyword evidence="8 12" id="KW-0472">Membrane</keyword>
<keyword evidence="14" id="KW-1185">Reference proteome</keyword>
<keyword evidence="2 12" id="KW-1003">Cell membrane</keyword>
<dbReference type="EMBL" id="VPFL01000001">
    <property type="protein sequence ID" value="TXF13808.1"/>
    <property type="molecule type" value="Genomic_DNA"/>
</dbReference>
<dbReference type="InParanoid" id="A0A5C7F206"/>